<comment type="caution">
    <text evidence="1">The sequence shown here is derived from an EMBL/GenBank/DDBJ whole genome shotgun (WGS) entry which is preliminary data.</text>
</comment>
<accession>A0A1V1NZX3</accession>
<name>A0A1V1NZX3_9BACT</name>
<protein>
    <submittedName>
        <fullName evidence="1">Uncharacterized protein</fullName>
    </submittedName>
</protein>
<organism evidence="1 2">
    <name type="scientific">Candidatus Magnetoglobus multicellularis str. Araruama</name>
    <dbReference type="NCBI Taxonomy" id="890399"/>
    <lineage>
        <taxon>Bacteria</taxon>
        <taxon>Pseudomonadati</taxon>
        <taxon>Thermodesulfobacteriota</taxon>
        <taxon>Desulfobacteria</taxon>
        <taxon>Desulfobacterales</taxon>
        <taxon>Desulfobacteraceae</taxon>
        <taxon>Candidatus Magnetoglobus</taxon>
    </lineage>
</organism>
<evidence type="ECO:0000313" key="1">
    <source>
        <dbReference type="EMBL" id="ETR68130.1"/>
    </source>
</evidence>
<gene>
    <name evidence="1" type="ORF">OMM_04746</name>
</gene>
<dbReference type="Proteomes" id="UP000189670">
    <property type="component" value="Unassembled WGS sequence"/>
</dbReference>
<sequence length="215" mass="24283">MLFFSENRRKPFEQAAAKKAINKHKGNNNIDNDTMNEILMILLATAANVLIKNGVNNSREERALILKLNNGSGISDCDNDDMTVDSNTITIQPQVVYDANLAMQETLFKMCQKAFEELSQVWPDQVEVDKEEMSEDEKLFTKLAAEKNLFEKKIYNDEESKLKDSATLTADIENLLKAITTLKNKIAPQTTQQTIINDYLLAAAKQKLKQNPIVV</sequence>
<dbReference type="AlphaFoldDB" id="A0A1V1NZX3"/>
<dbReference type="EMBL" id="ATBP01001063">
    <property type="protein sequence ID" value="ETR68130.1"/>
    <property type="molecule type" value="Genomic_DNA"/>
</dbReference>
<proteinExistence type="predicted"/>
<evidence type="ECO:0000313" key="2">
    <source>
        <dbReference type="Proteomes" id="UP000189670"/>
    </source>
</evidence>
<reference evidence="2" key="1">
    <citation type="submission" date="2012-11" db="EMBL/GenBank/DDBJ databases">
        <authorList>
            <person name="Lucero-Rivera Y.E."/>
            <person name="Tovar-Ramirez D."/>
        </authorList>
    </citation>
    <scope>NUCLEOTIDE SEQUENCE [LARGE SCALE GENOMIC DNA]</scope>
    <source>
        <strain evidence="2">Araruama</strain>
    </source>
</reference>